<feature type="domain" description="NADPH-dependent FMN reductase-like" evidence="3">
    <location>
        <begin position="1"/>
        <end position="62"/>
    </location>
</feature>
<sequence>MDILVLNGSPRQGGNTSAMVHAFAEGAVYKGHKVTIIDVCRKKIQGCLGCEHCHRRGHGECIKKMKCKRCIGRWRQLK</sequence>
<dbReference type="InterPro" id="IPR029039">
    <property type="entry name" value="Flavoprotein-like_sf"/>
</dbReference>
<keyword evidence="1" id="KW-0285">Flavoprotein</keyword>
<dbReference type="Gene3D" id="3.40.50.360">
    <property type="match status" value="1"/>
</dbReference>
<dbReference type="InterPro" id="IPR051796">
    <property type="entry name" value="ISF_SsuE-like"/>
</dbReference>
<evidence type="ECO:0000256" key="1">
    <source>
        <dbReference type="ARBA" id="ARBA00022630"/>
    </source>
</evidence>
<organism evidence="4">
    <name type="scientific">bioreactor metagenome</name>
    <dbReference type="NCBI Taxonomy" id="1076179"/>
    <lineage>
        <taxon>unclassified sequences</taxon>
        <taxon>metagenomes</taxon>
        <taxon>ecological metagenomes</taxon>
    </lineage>
</organism>
<comment type="caution">
    <text evidence="4">The sequence shown here is derived from an EMBL/GenBank/DDBJ whole genome shotgun (WGS) entry which is preliminary data.</text>
</comment>
<reference evidence="4" key="1">
    <citation type="submission" date="2019-08" db="EMBL/GenBank/DDBJ databases">
        <authorList>
            <person name="Kucharzyk K."/>
            <person name="Murdoch R.W."/>
            <person name="Higgins S."/>
            <person name="Loffler F."/>
        </authorList>
    </citation>
    <scope>NUCLEOTIDE SEQUENCE</scope>
</reference>
<protein>
    <recommendedName>
        <fullName evidence="3">NADPH-dependent FMN reductase-like domain-containing protein</fullName>
    </recommendedName>
</protein>
<dbReference type="SUPFAM" id="SSF52218">
    <property type="entry name" value="Flavoproteins"/>
    <property type="match status" value="1"/>
</dbReference>
<dbReference type="AlphaFoldDB" id="A0A644XI47"/>
<dbReference type="GO" id="GO:0016491">
    <property type="term" value="F:oxidoreductase activity"/>
    <property type="evidence" value="ECO:0007669"/>
    <property type="project" value="InterPro"/>
</dbReference>
<evidence type="ECO:0000313" key="4">
    <source>
        <dbReference type="EMBL" id="MPM15451.1"/>
    </source>
</evidence>
<evidence type="ECO:0000259" key="3">
    <source>
        <dbReference type="Pfam" id="PF03358"/>
    </source>
</evidence>
<name>A0A644XI47_9ZZZZ</name>
<proteinExistence type="predicted"/>
<gene>
    <name evidence="4" type="ORF">SDC9_61822</name>
</gene>
<evidence type="ECO:0000256" key="2">
    <source>
        <dbReference type="ARBA" id="ARBA00022643"/>
    </source>
</evidence>
<dbReference type="EMBL" id="VSSQ01002445">
    <property type="protein sequence ID" value="MPM15451.1"/>
    <property type="molecule type" value="Genomic_DNA"/>
</dbReference>
<dbReference type="PANTHER" id="PTHR43278:SF4">
    <property type="entry name" value="NAD(P)H-DEPENDENT FMN-CONTAINING OXIDOREDUCTASE YWQN-RELATED"/>
    <property type="match status" value="1"/>
</dbReference>
<dbReference type="InterPro" id="IPR005025">
    <property type="entry name" value="FMN_Rdtase-like_dom"/>
</dbReference>
<dbReference type="Pfam" id="PF03358">
    <property type="entry name" value="FMN_red"/>
    <property type="match status" value="1"/>
</dbReference>
<dbReference type="PANTHER" id="PTHR43278">
    <property type="entry name" value="NAD(P)H-DEPENDENT FMN-CONTAINING OXIDOREDUCTASE YWQN-RELATED"/>
    <property type="match status" value="1"/>
</dbReference>
<keyword evidence="2" id="KW-0288">FMN</keyword>
<accession>A0A644XI47</accession>